<keyword evidence="6" id="KW-1185">Reference proteome</keyword>
<name>A0A834H997_RHOSS</name>
<dbReference type="Proteomes" id="UP000626092">
    <property type="component" value="Unassembled WGS sequence"/>
</dbReference>
<dbReference type="UniPathway" id="UPA00143"/>
<protein>
    <recommendedName>
        <fullName evidence="4">U-box domain-containing protein</fullName>
    </recommendedName>
</protein>
<dbReference type="OrthoDB" id="667871at2759"/>
<dbReference type="EMBL" id="WJXA01000003">
    <property type="protein sequence ID" value="KAF7147054.1"/>
    <property type="molecule type" value="Genomic_DNA"/>
</dbReference>
<evidence type="ECO:0000313" key="6">
    <source>
        <dbReference type="Proteomes" id="UP000626092"/>
    </source>
</evidence>
<dbReference type="Pfam" id="PF23112">
    <property type="entry name" value="PUB62-63_C"/>
    <property type="match status" value="1"/>
</dbReference>
<dbReference type="SUPFAM" id="SSF57850">
    <property type="entry name" value="RING/U-box"/>
    <property type="match status" value="1"/>
</dbReference>
<evidence type="ECO:0000256" key="3">
    <source>
        <dbReference type="SAM" id="MobiDB-lite"/>
    </source>
</evidence>
<gene>
    <name evidence="5" type="ORF">RHSIM_Rhsim03G0152600</name>
</gene>
<reference evidence="5" key="1">
    <citation type="submission" date="2019-11" db="EMBL/GenBank/DDBJ databases">
        <authorList>
            <person name="Liu Y."/>
            <person name="Hou J."/>
            <person name="Li T.-Q."/>
            <person name="Guan C.-H."/>
            <person name="Wu X."/>
            <person name="Wu H.-Z."/>
            <person name="Ling F."/>
            <person name="Zhang R."/>
            <person name="Shi X.-G."/>
            <person name="Ren J.-P."/>
            <person name="Chen E.-F."/>
            <person name="Sun J.-M."/>
        </authorList>
    </citation>
    <scope>NUCLEOTIDE SEQUENCE</scope>
    <source>
        <strain evidence="5">Adult_tree_wgs_1</strain>
        <tissue evidence="5">Leaves</tissue>
    </source>
</reference>
<evidence type="ECO:0000313" key="5">
    <source>
        <dbReference type="EMBL" id="KAF7147054.1"/>
    </source>
</evidence>
<feature type="region of interest" description="Disordered" evidence="3">
    <location>
        <begin position="174"/>
        <end position="201"/>
    </location>
</feature>
<evidence type="ECO:0000256" key="2">
    <source>
        <dbReference type="ARBA" id="ARBA00022679"/>
    </source>
</evidence>
<feature type="region of interest" description="Disordered" evidence="3">
    <location>
        <begin position="1"/>
        <end position="55"/>
    </location>
</feature>
<feature type="domain" description="U-box" evidence="4">
    <location>
        <begin position="204"/>
        <end position="276"/>
    </location>
</feature>
<evidence type="ECO:0000256" key="1">
    <source>
        <dbReference type="ARBA" id="ARBA00004906"/>
    </source>
</evidence>
<comment type="pathway">
    <text evidence="1">Protein modification; protein ubiquitination.</text>
</comment>
<dbReference type="Pfam" id="PF04564">
    <property type="entry name" value="U-box"/>
    <property type="match status" value="1"/>
</dbReference>
<dbReference type="PANTHER" id="PTHR33644:SF5">
    <property type="entry name" value="U-BOX DOMAIN-CONTAINING PROTEIN 62"/>
    <property type="match status" value="1"/>
</dbReference>
<comment type="caution">
    <text evidence="5">The sequence shown here is derived from an EMBL/GenBank/DDBJ whole genome shotgun (WGS) entry which is preliminary data.</text>
</comment>
<feature type="compositionally biased region" description="Basic and acidic residues" evidence="3">
    <location>
        <begin position="115"/>
        <end position="124"/>
    </location>
</feature>
<sequence>MASEDMGLVPPQRLDSNGLTSQMVFQQEGLRFSSRPVADPSPKTRELSGFIDDRYFQSQGAAADFRRSLYVDDGNRLGQSLNGNGQGGGEGSEGDEEEEDDDDDEDDEEDDIEEREVGSSRELMHSGNDNSNARPTVNGNHQQGRSNQYHNAVTIADANGDLYYSQYLHGLEGSGSGQKGVGVENGCGGSGRKEGSYSTESGESLRMILSDPLTGALMDDAIILPCGHSFGGGGVQQVLRNKACCTCSHPVSEESVSPNLSLRAAVQAFRREEELNVYRLSKRRRDRFEQDKGSYGDSMLIDHSRGRGVQFPFAVTDRVIIKEVDQGNKRTPPRFVGREAIVTTQCLNGWYVVKTLDNAESVKLQYRSLAKVSDDLSSSQPSTSKMSPNWL</sequence>
<dbReference type="AlphaFoldDB" id="A0A834H997"/>
<feature type="compositionally biased region" description="Polar residues" evidence="3">
    <location>
        <begin position="127"/>
        <end position="145"/>
    </location>
</feature>
<dbReference type="InterPro" id="IPR013083">
    <property type="entry name" value="Znf_RING/FYVE/PHD"/>
</dbReference>
<dbReference type="InterPro" id="IPR057649">
    <property type="entry name" value="PUB62-63_C"/>
</dbReference>
<feature type="compositionally biased region" description="Basic and acidic residues" evidence="3">
    <location>
        <begin position="42"/>
        <end position="55"/>
    </location>
</feature>
<proteinExistence type="predicted"/>
<organism evidence="5 6">
    <name type="scientific">Rhododendron simsii</name>
    <name type="common">Sims's rhododendron</name>
    <dbReference type="NCBI Taxonomy" id="118357"/>
    <lineage>
        <taxon>Eukaryota</taxon>
        <taxon>Viridiplantae</taxon>
        <taxon>Streptophyta</taxon>
        <taxon>Embryophyta</taxon>
        <taxon>Tracheophyta</taxon>
        <taxon>Spermatophyta</taxon>
        <taxon>Magnoliopsida</taxon>
        <taxon>eudicotyledons</taxon>
        <taxon>Gunneridae</taxon>
        <taxon>Pentapetalae</taxon>
        <taxon>asterids</taxon>
        <taxon>Ericales</taxon>
        <taxon>Ericaceae</taxon>
        <taxon>Ericoideae</taxon>
        <taxon>Rhodoreae</taxon>
        <taxon>Rhododendron</taxon>
    </lineage>
</organism>
<feature type="region of interest" description="Disordered" evidence="3">
    <location>
        <begin position="76"/>
        <end position="145"/>
    </location>
</feature>
<dbReference type="Gene3D" id="3.30.40.10">
    <property type="entry name" value="Zinc/RING finger domain, C3HC4 (zinc finger)"/>
    <property type="match status" value="1"/>
</dbReference>
<evidence type="ECO:0000259" key="4">
    <source>
        <dbReference type="PROSITE" id="PS51698"/>
    </source>
</evidence>
<dbReference type="InterPro" id="IPR003613">
    <property type="entry name" value="Ubox_domain"/>
</dbReference>
<dbReference type="GO" id="GO:0016567">
    <property type="term" value="P:protein ubiquitination"/>
    <property type="evidence" value="ECO:0007669"/>
    <property type="project" value="UniProtKB-UniPathway"/>
</dbReference>
<dbReference type="GO" id="GO:0004842">
    <property type="term" value="F:ubiquitin-protein transferase activity"/>
    <property type="evidence" value="ECO:0007669"/>
    <property type="project" value="InterPro"/>
</dbReference>
<dbReference type="PANTHER" id="PTHR33644">
    <property type="entry name" value="U-BOX DOMAIN-CONTAINING PROTEIN 62-RELATED"/>
    <property type="match status" value="1"/>
</dbReference>
<feature type="compositionally biased region" description="Acidic residues" evidence="3">
    <location>
        <begin position="92"/>
        <end position="114"/>
    </location>
</feature>
<accession>A0A834H997</accession>
<feature type="compositionally biased region" description="Gly residues" evidence="3">
    <location>
        <begin position="174"/>
        <end position="190"/>
    </location>
</feature>
<keyword evidence="2" id="KW-0808">Transferase</keyword>
<dbReference type="PROSITE" id="PS51698">
    <property type="entry name" value="U_BOX"/>
    <property type="match status" value="1"/>
</dbReference>
<feature type="compositionally biased region" description="Polar residues" evidence="3">
    <location>
        <begin position="14"/>
        <end position="25"/>
    </location>
</feature>